<dbReference type="GO" id="GO:0031261">
    <property type="term" value="C:DNA replication preinitiation complex"/>
    <property type="evidence" value="ECO:0007669"/>
    <property type="project" value="TreeGrafter"/>
</dbReference>
<dbReference type="PANTHER" id="PTHR12748:SF0">
    <property type="entry name" value="ORIGIN RECOGNITION COMPLEX SUBUNIT 3"/>
    <property type="match status" value="1"/>
</dbReference>
<name>A0A6A0AC69_HAELA</name>
<feature type="non-terminal residue" evidence="1">
    <location>
        <position position="139"/>
    </location>
</feature>
<dbReference type="GO" id="GO:0006270">
    <property type="term" value="P:DNA replication initiation"/>
    <property type="evidence" value="ECO:0007669"/>
    <property type="project" value="TreeGrafter"/>
</dbReference>
<dbReference type="GO" id="GO:0003688">
    <property type="term" value="F:DNA replication origin binding"/>
    <property type="evidence" value="ECO:0007669"/>
    <property type="project" value="TreeGrafter"/>
</dbReference>
<sequence>QQRLLSHVAAQQAANRARPLVLIVQSAEEVGSPALKDLLGALLLDYSRFPACLVLCCCKPAPLFLAGLPEACRARLAPQVLQLPSQEERLERLFQDLLGSSAASPCVLLSQRPLRAALQRYEHLGAGVQGLLAALQAAH</sequence>
<feature type="non-terminal residue" evidence="1">
    <location>
        <position position="1"/>
    </location>
</feature>
<accession>A0A6A0AC69</accession>
<comment type="caution">
    <text evidence="1">The sequence shown here is derived from an EMBL/GenBank/DDBJ whole genome shotgun (WGS) entry which is preliminary data.</text>
</comment>
<evidence type="ECO:0000313" key="1">
    <source>
        <dbReference type="EMBL" id="GFH30212.1"/>
    </source>
</evidence>
<dbReference type="GO" id="GO:0005656">
    <property type="term" value="C:nuclear pre-replicative complex"/>
    <property type="evidence" value="ECO:0007669"/>
    <property type="project" value="TreeGrafter"/>
</dbReference>
<organism evidence="1 2">
    <name type="scientific">Haematococcus lacustris</name>
    <name type="common">Green alga</name>
    <name type="synonym">Haematococcus pluvialis</name>
    <dbReference type="NCBI Taxonomy" id="44745"/>
    <lineage>
        <taxon>Eukaryota</taxon>
        <taxon>Viridiplantae</taxon>
        <taxon>Chlorophyta</taxon>
        <taxon>core chlorophytes</taxon>
        <taxon>Chlorophyceae</taxon>
        <taxon>CS clade</taxon>
        <taxon>Chlamydomonadales</taxon>
        <taxon>Haematococcaceae</taxon>
        <taxon>Haematococcus</taxon>
    </lineage>
</organism>
<proteinExistence type="predicted"/>
<dbReference type="PANTHER" id="PTHR12748">
    <property type="entry name" value="ORIGIN RECOGNITION COMPLEX SUBUNIT 3"/>
    <property type="match status" value="1"/>
</dbReference>
<gene>
    <name evidence="1" type="ORF">HaLaN_29018</name>
</gene>
<dbReference type="Proteomes" id="UP000485058">
    <property type="component" value="Unassembled WGS sequence"/>
</dbReference>
<keyword evidence="2" id="KW-1185">Reference proteome</keyword>
<dbReference type="EMBL" id="BLLF01004768">
    <property type="protein sequence ID" value="GFH30212.1"/>
    <property type="molecule type" value="Genomic_DNA"/>
</dbReference>
<reference evidence="1 2" key="1">
    <citation type="submission" date="2020-02" db="EMBL/GenBank/DDBJ databases">
        <title>Draft genome sequence of Haematococcus lacustris strain NIES-144.</title>
        <authorList>
            <person name="Morimoto D."/>
            <person name="Nakagawa S."/>
            <person name="Yoshida T."/>
            <person name="Sawayama S."/>
        </authorList>
    </citation>
    <scope>NUCLEOTIDE SEQUENCE [LARGE SCALE GENOMIC DNA]</scope>
    <source>
        <strain evidence="1 2">NIES-144</strain>
    </source>
</reference>
<dbReference type="InterPro" id="IPR020795">
    <property type="entry name" value="ORC3"/>
</dbReference>
<evidence type="ECO:0000313" key="2">
    <source>
        <dbReference type="Proteomes" id="UP000485058"/>
    </source>
</evidence>
<dbReference type="GO" id="GO:0005664">
    <property type="term" value="C:nuclear origin of replication recognition complex"/>
    <property type="evidence" value="ECO:0007669"/>
    <property type="project" value="InterPro"/>
</dbReference>
<dbReference type="AlphaFoldDB" id="A0A6A0AC69"/>
<protein>
    <submittedName>
        <fullName evidence="1">ORC_WH_C domain-containing protein</fullName>
    </submittedName>
</protein>